<evidence type="ECO:0000259" key="4">
    <source>
        <dbReference type="Pfam" id="PF20257"/>
    </source>
</evidence>
<protein>
    <recommendedName>
        <fullName evidence="7">Adenosyl-chloride synthase</fullName>
    </recommendedName>
</protein>
<organism evidence="5 6">
    <name type="scientific">Candidatus Scalindua rubra</name>
    <dbReference type="NCBI Taxonomy" id="1872076"/>
    <lineage>
        <taxon>Bacteria</taxon>
        <taxon>Pseudomonadati</taxon>
        <taxon>Planctomycetota</taxon>
        <taxon>Candidatus Brocadiia</taxon>
        <taxon>Candidatus Brocadiales</taxon>
        <taxon>Candidatus Scalinduaceae</taxon>
        <taxon>Candidatus Scalindua</taxon>
    </lineage>
</organism>
<dbReference type="InterPro" id="IPR023227">
    <property type="entry name" value="SAM_OH_AdoTrfase_C_sf"/>
</dbReference>
<dbReference type="Pfam" id="PF01887">
    <property type="entry name" value="SAM_HAT_N"/>
    <property type="match status" value="1"/>
</dbReference>
<dbReference type="InterPro" id="IPR002747">
    <property type="entry name" value="SAM_OH_AdoTrfase"/>
</dbReference>
<evidence type="ECO:0000313" key="5">
    <source>
        <dbReference type="EMBL" id="ODS31942.1"/>
    </source>
</evidence>
<proteinExistence type="inferred from homology"/>
<comment type="similarity">
    <text evidence="2">Belongs to the SAM hydrolase / SAM-dependent halogenase family.</text>
</comment>
<keyword evidence="1" id="KW-0949">S-adenosyl-L-methionine</keyword>
<gene>
    <name evidence="5" type="ORF">SCARUB_02915</name>
</gene>
<evidence type="ECO:0000313" key="6">
    <source>
        <dbReference type="Proteomes" id="UP000094056"/>
    </source>
</evidence>
<dbReference type="Gene3D" id="3.40.50.10790">
    <property type="entry name" value="S-adenosyl-l-methionine hydroxide adenosyltransferase, N-terminal"/>
    <property type="match status" value="1"/>
</dbReference>
<dbReference type="InterPro" id="IPR046470">
    <property type="entry name" value="SAM_HAT_C"/>
</dbReference>
<dbReference type="InterPro" id="IPR046469">
    <property type="entry name" value="SAM_HAT_N"/>
</dbReference>
<dbReference type="PANTHER" id="PTHR35092">
    <property type="entry name" value="CHLORINASE MJ1651"/>
    <property type="match status" value="1"/>
</dbReference>
<reference evidence="5 6" key="1">
    <citation type="submission" date="2016-07" db="EMBL/GenBank/DDBJ databases">
        <title>Draft genome of Scalindua rubra, obtained from a brine-seawater interface in the Red Sea, sheds light on salt adaptation in anammox bacteria.</title>
        <authorList>
            <person name="Speth D.R."/>
            <person name="Lagkouvardos I."/>
            <person name="Wang Y."/>
            <person name="Qian P.-Y."/>
            <person name="Dutilh B.E."/>
            <person name="Jetten M.S."/>
        </authorList>
    </citation>
    <scope>NUCLEOTIDE SEQUENCE [LARGE SCALE GENOMIC DNA]</scope>
    <source>
        <strain evidence="5">BSI-1</strain>
    </source>
</reference>
<dbReference type="Pfam" id="PF20257">
    <property type="entry name" value="SAM_HAT_C"/>
    <property type="match status" value="1"/>
</dbReference>
<evidence type="ECO:0000259" key="3">
    <source>
        <dbReference type="Pfam" id="PF01887"/>
    </source>
</evidence>
<dbReference type="AlphaFoldDB" id="A0A1E3X8L4"/>
<dbReference type="EMBL" id="MAYW01000085">
    <property type="protein sequence ID" value="ODS31942.1"/>
    <property type="molecule type" value="Genomic_DNA"/>
</dbReference>
<dbReference type="PIRSF" id="PIRSF006779">
    <property type="entry name" value="UCP006779"/>
    <property type="match status" value="1"/>
</dbReference>
<comment type="caution">
    <text evidence="5">The sequence shown here is derived from an EMBL/GenBank/DDBJ whole genome shotgun (WGS) entry which is preliminary data.</text>
</comment>
<accession>A0A1E3X8L4</accession>
<sequence length="283" mass="31026">MPKKHSIITLITDFGLHDGYAGVMKGVIAKINPSVDVIDISNNIEAQDIFQAAYVLNSSYAYFPRGTIHLVVVDPGVGSDSKILCLKTKDYLFLAPDNGVLSFIIAKEESPSIREVTNKELFLPEISNTFHGRDIFAPVAAHLSKGVSHKNLGKRVSKINEINLPKPIRSPGGVLTAEIIYVDGFGNLITNINKDIIKRMKIRTGKLVIIVGRERLNKISESYADVKEKEVLAIFGSSGYLEISVNHGNAKDVLNLKKGDKLVLARVYELAVANSPTHYITTS</sequence>
<name>A0A1E3X8L4_9BACT</name>
<dbReference type="Gene3D" id="2.40.30.90">
    <property type="entry name" value="Bacterial fluorinating enzyme like"/>
    <property type="match status" value="1"/>
</dbReference>
<evidence type="ECO:0008006" key="7">
    <source>
        <dbReference type="Google" id="ProtNLM"/>
    </source>
</evidence>
<dbReference type="PATRIC" id="fig|1872076.5.peg.3451"/>
<dbReference type="InterPro" id="IPR023228">
    <property type="entry name" value="SAM_OH_AdoTrfase_N_sf"/>
</dbReference>
<feature type="domain" description="S-adenosyl-l-methionine hydroxide adenosyltransferase N-terminal" evidence="3">
    <location>
        <begin position="8"/>
        <end position="153"/>
    </location>
</feature>
<dbReference type="PANTHER" id="PTHR35092:SF1">
    <property type="entry name" value="CHLORINASE MJ1651"/>
    <property type="match status" value="1"/>
</dbReference>
<dbReference type="Proteomes" id="UP000094056">
    <property type="component" value="Unassembled WGS sequence"/>
</dbReference>
<dbReference type="SUPFAM" id="SSF101852">
    <property type="entry name" value="Bacterial fluorinating enzyme, C-terminal domain"/>
    <property type="match status" value="1"/>
</dbReference>
<dbReference type="SUPFAM" id="SSF102522">
    <property type="entry name" value="Bacterial fluorinating enzyme, N-terminal domain"/>
    <property type="match status" value="1"/>
</dbReference>
<evidence type="ECO:0000256" key="2">
    <source>
        <dbReference type="ARBA" id="ARBA00024035"/>
    </source>
</evidence>
<evidence type="ECO:0000256" key="1">
    <source>
        <dbReference type="ARBA" id="ARBA00022691"/>
    </source>
</evidence>
<feature type="domain" description="S-adenosyl-l-methionine hydroxide adenosyltransferase C-terminal" evidence="4">
    <location>
        <begin position="177"/>
        <end position="262"/>
    </location>
</feature>